<dbReference type="InterPro" id="IPR050471">
    <property type="entry name" value="AB_hydrolase"/>
</dbReference>
<sequence>MNPNPSSHTFGSSAFVQTRDGRKLHYMSRGTGELTVVFESGMGASRSNWGLVAPAIAEHARTVVYDRAGAGRSDIDSAPRSLQRIAGDLGELLTALGPGPFILVGHSWGGPIVRAAAAAHLSRLRGIILVDPSDEHCEMYFSKLTKKSFAINGFIIPIMARTGLYKMLGSKAGSVQPDDVAADHLKEDFTVRAASTMLAEGKTFLNDMAALLKHPPALGDLEVSVISGTNPGKGEGKIRPALITAHRQTVSQLSNARWIGADQSGHMVMYTDPQVIIDEIVRMINDVSSGARTEQK</sequence>
<accession>A0A100VPL2</accession>
<evidence type="ECO:0000259" key="1">
    <source>
        <dbReference type="Pfam" id="PF12697"/>
    </source>
</evidence>
<dbReference type="PANTHER" id="PTHR43433:SF1">
    <property type="entry name" value="BLL5160 PROTEIN"/>
    <property type="match status" value="1"/>
</dbReference>
<proteinExistence type="predicted"/>
<dbReference type="InterPro" id="IPR029058">
    <property type="entry name" value="AB_hydrolase_fold"/>
</dbReference>
<dbReference type="SUPFAM" id="SSF53474">
    <property type="entry name" value="alpha/beta-Hydrolases"/>
    <property type="match status" value="1"/>
</dbReference>
<dbReference type="Pfam" id="PF12697">
    <property type="entry name" value="Abhydrolase_6"/>
    <property type="match status" value="1"/>
</dbReference>
<evidence type="ECO:0000313" key="2">
    <source>
        <dbReference type="EMBL" id="GAS83695.1"/>
    </source>
</evidence>
<dbReference type="Gene3D" id="3.40.50.1820">
    <property type="entry name" value="alpha/beta hydrolase"/>
    <property type="match status" value="1"/>
</dbReference>
<organism evidence="2 3">
    <name type="scientific">Paenibacillus amylolyticus</name>
    <dbReference type="NCBI Taxonomy" id="1451"/>
    <lineage>
        <taxon>Bacteria</taxon>
        <taxon>Bacillati</taxon>
        <taxon>Bacillota</taxon>
        <taxon>Bacilli</taxon>
        <taxon>Bacillales</taxon>
        <taxon>Paenibacillaceae</taxon>
        <taxon>Paenibacillus</taxon>
    </lineage>
</organism>
<dbReference type="PANTHER" id="PTHR43433">
    <property type="entry name" value="HYDROLASE, ALPHA/BETA FOLD FAMILY PROTEIN"/>
    <property type="match status" value="1"/>
</dbReference>
<feature type="domain" description="AB hydrolase-1" evidence="1">
    <location>
        <begin position="36"/>
        <end position="278"/>
    </location>
</feature>
<name>A0A100VPL2_PAEAM</name>
<evidence type="ECO:0000313" key="3">
    <source>
        <dbReference type="Proteomes" id="UP000069697"/>
    </source>
</evidence>
<reference evidence="3" key="2">
    <citation type="submission" date="2016-01" db="EMBL/GenBank/DDBJ databases">
        <title>Draft Genome Sequence of Paenibacillus amylolyticus Heshi-A3 that Was Isolated from Fermented Rice Bran with Aging Salted Mackerel, Which Was Named Heshiko as Traditional Fermented Seafood in Japan.</title>
        <authorList>
            <person name="Akuzawa S."/>
            <person name="Nakagawa J."/>
            <person name="Kanekatsu T."/>
            <person name="Kubota E."/>
            <person name="Ohtake R."/>
            <person name="Suzuki T."/>
            <person name="Kanesaki Y."/>
        </authorList>
    </citation>
    <scope>NUCLEOTIDE SEQUENCE [LARGE SCALE GENOMIC DNA]</scope>
    <source>
        <strain evidence="3">Heshi-A3</strain>
    </source>
</reference>
<dbReference type="EMBL" id="BCNV01000003">
    <property type="protein sequence ID" value="GAS83695.1"/>
    <property type="molecule type" value="Genomic_DNA"/>
</dbReference>
<protein>
    <recommendedName>
        <fullName evidence="1">AB hydrolase-1 domain-containing protein</fullName>
    </recommendedName>
</protein>
<dbReference type="RefSeq" id="WP_062836220.1">
    <property type="nucleotide sequence ID" value="NZ_BCNV01000003.1"/>
</dbReference>
<dbReference type="AlphaFoldDB" id="A0A100VPL2"/>
<dbReference type="InterPro" id="IPR000073">
    <property type="entry name" value="AB_hydrolase_1"/>
</dbReference>
<comment type="caution">
    <text evidence="2">The sequence shown here is derived from an EMBL/GenBank/DDBJ whole genome shotgun (WGS) entry which is preliminary data.</text>
</comment>
<reference evidence="2 3" key="1">
    <citation type="journal article" date="2016" name="Genome Announc.">
        <title>Draft Genome Sequence of Paenibacillus amylolyticus Heshi-A3, Isolated from Fermented Rice Bran in a Japanese Fermented Seafood Dish.</title>
        <authorList>
            <person name="Akuzawa S."/>
            <person name="Nagaoka J."/>
            <person name="Kanekatsu M."/>
            <person name="Kubota E."/>
            <person name="Ohtake R."/>
            <person name="Suzuki T."/>
            <person name="Kanesaki Y."/>
        </authorList>
    </citation>
    <scope>NUCLEOTIDE SEQUENCE [LARGE SCALE GENOMIC DNA]</scope>
    <source>
        <strain evidence="2 3">Heshi-A3</strain>
    </source>
</reference>
<dbReference type="Proteomes" id="UP000069697">
    <property type="component" value="Unassembled WGS sequence"/>
</dbReference>
<gene>
    <name evidence="2" type="ORF">PAHA3_3785</name>
</gene>